<dbReference type="InterPro" id="IPR020472">
    <property type="entry name" value="WD40_PAC1"/>
</dbReference>
<dbReference type="PROSITE" id="PS50082">
    <property type="entry name" value="WD_REPEATS_2"/>
    <property type="match status" value="5"/>
</dbReference>
<dbReference type="STRING" id="13370.A0A448YHU7"/>
<dbReference type="InterPro" id="IPR019775">
    <property type="entry name" value="WD40_repeat_CS"/>
</dbReference>
<dbReference type="CDD" id="cd00200">
    <property type="entry name" value="WD40"/>
    <property type="match status" value="1"/>
</dbReference>
<dbReference type="Gene3D" id="2.130.10.10">
    <property type="entry name" value="YVTN repeat-like/Quinoprotein amine dehydrogenase"/>
    <property type="match status" value="1"/>
</dbReference>
<accession>A0A448YHU7</accession>
<dbReference type="OrthoDB" id="190105at2759"/>
<sequence length="662" mass="73341">MCTAEFPLSEVDASAVFSRAEVAQMLREPEADTKYLSDNSGPMSFPNSRAPAESPASELWRKRPSSGDVAMSDAEDDAASVNTRATSPPAKKRLLVSTAGNSLAQMQLSQPPQAHNLVPAQLPLPSPGASPTRSQADTPRDANDAAVQGLLSPSSGSLHAALWMLLQRTDRRTLSALQSVIRRSLRRDLVTAMPSEIACKIFAQFDFRTLLRAGEVCRSWAALSQQGSADFWRNLLFRDSLVTSEREYELEREWISKSRPELSPGDLARLLYKRRVMIGRRWRDANFKPKRITLPGQGLNVITCLQFDDDKIAAGSDDSSITIYDTRTGKLRTVLSGHNGGVWAMKYYGNTLASGSTDRTVRIWNIKQGKCTHIFRGHVSTVRCLDIIEPRRIGTDDEGRPIVYPKAPLLVTGSRDATLFVWRLPLADEDEKVPAEPVDLDEHSNKYLVRVLRGHTGSVRAVTGRANILISGSYDTTARVWDLRTGECKFVLAGHADRIYSCVYDFERNQCYTGSVDNTVRIWDLSTGKCNAILEGHQMLVGLIASSRNALVSAAADWTVRIWDPDTGQPRSVLRGHNSAITCVQNSDYVIVSGSQGMLKLWDTQTGAFIRDLLDDVDGAVWQVKFDYRRCIAAAQKDRRTCIEILDFCPPGTDEWIGVPAH</sequence>
<feature type="repeat" description="WD" evidence="3">
    <location>
        <begin position="335"/>
        <end position="374"/>
    </location>
</feature>
<dbReference type="GO" id="GO:1990234">
    <property type="term" value="C:transferase complex"/>
    <property type="evidence" value="ECO:0007669"/>
    <property type="project" value="UniProtKB-ARBA"/>
</dbReference>
<organism evidence="6 7">
    <name type="scientific">Brettanomyces naardenensis</name>
    <name type="common">Yeast</name>
    <dbReference type="NCBI Taxonomy" id="13370"/>
    <lineage>
        <taxon>Eukaryota</taxon>
        <taxon>Fungi</taxon>
        <taxon>Dikarya</taxon>
        <taxon>Ascomycota</taxon>
        <taxon>Saccharomycotina</taxon>
        <taxon>Pichiomycetes</taxon>
        <taxon>Pichiales</taxon>
        <taxon>Pichiaceae</taxon>
        <taxon>Brettanomyces</taxon>
    </lineage>
</organism>
<keyword evidence="2" id="KW-0677">Repeat</keyword>
<feature type="domain" description="F-box" evidence="5">
    <location>
        <begin position="187"/>
        <end position="235"/>
    </location>
</feature>
<feature type="compositionally biased region" description="Polar residues" evidence="4">
    <location>
        <begin position="36"/>
        <end position="47"/>
    </location>
</feature>
<dbReference type="InParanoid" id="A0A448YHU7"/>
<dbReference type="SUPFAM" id="SSF50978">
    <property type="entry name" value="WD40 repeat-like"/>
    <property type="match status" value="1"/>
</dbReference>
<dbReference type="PRINTS" id="PR00320">
    <property type="entry name" value="GPROTEINBRPT"/>
</dbReference>
<evidence type="ECO:0000259" key="5">
    <source>
        <dbReference type="PROSITE" id="PS50181"/>
    </source>
</evidence>
<protein>
    <submittedName>
        <fullName evidence="6">DEKNAAC101314</fullName>
    </submittedName>
</protein>
<feature type="region of interest" description="Disordered" evidence="4">
    <location>
        <begin position="29"/>
        <end position="92"/>
    </location>
</feature>
<dbReference type="InterPro" id="IPR001680">
    <property type="entry name" value="WD40_rpt"/>
</dbReference>
<dbReference type="PANTHER" id="PTHR22847:SF637">
    <property type="entry name" value="WD REPEAT DOMAIN 5B"/>
    <property type="match status" value="1"/>
</dbReference>
<keyword evidence="7" id="KW-1185">Reference proteome</keyword>
<dbReference type="FunCoup" id="A0A448YHU7">
    <property type="interactions" value="184"/>
</dbReference>
<dbReference type="SUPFAM" id="SSF81383">
    <property type="entry name" value="F-box domain"/>
    <property type="match status" value="1"/>
</dbReference>
<dbReference type="Proteomes" id="UP000290900">
    <property type="component" value="Unassembled WGS sequence"/>
</dbReference>
<dbReference type="AlphaFoldDB" id="A0A448YHU7"/>
<dbReference type="EMBL" id="CAACVR010000004">
    <property type="protein sequence ID" value="VEU20476.1"/>
    <property type="molecule type" value="Genomic_DNA"/>
</dbReference>
<reference evidence="6 7" key="1">
    <citation type="submission" date="2018-12" db="EMBL/GenBank/DDBJ databases">
        <authorList>
            <person name="Tiukova I."/>
            <person name="Dainat J."/>
        </authorList>
    </citation>
    <scope>NUCLEOTIDE SEQUENCE [LARGE SCALE GENOMIC DNA]</scope>
</reference>
<evidence type="ECO:0000256" key="3">
    <source>
        <dbReference type="PROSITE-ProRule" id="PRU00221"/>
    </source>
</evidence>
<name>A0A448YHU7_BRENA</name>
<gene>
    <name evidence="6" type="ORF">BRENAR_LOCUS1211</name>
</gene>
<feature type="repeat" description="WD" evidence="3">
    <location>
        <begin position="534"/>
        <end position="573"/>
    </location>
</feature>
<dbReference type="InterPro" id="IPR036322">
    <property type="entry name" value="WD40_repeat_dom_sf"/>
</dbReference>
<feature type="region of interest" description="Disordered" evidence="4">
    <location>
        <begin position="116"/>
        <end position="149"/>
    </location>
</feature>
<dbReference type="Pfam" id="PF00400">
    <property type="entry name" value="WD40"/>
    <property type="match status" value="7"/>
</dbReference>
<keyword evidence="1 3" id="KW-0853">WD repeat</keyword>
<evidence type="ECO:0000313" key="7">
    <source>
        <dbReference type="Proteomes" id="UP000290900"/>
    </source>
</evidence>
<dbReference type="Gene3D" id="1.20.1280.50">
    <property type="match status" value="1"/>
</dbReference>
<dbReference type="PROSITE" id="PS50294">
    <property type="entry name" value="WD_REPEATS_REGION"/>
    <property type="match status" value="3"/>
</dbReference>
<proteinExistence type="predicted"/>
<evidence type="ECO:0000313" key="6">
    <source>
        <dbReference type="EMBL" id="VEU20476.1"/>
    </source>
</evidence>
<dbReference type="InterPro" id="IPR001810">
    <property type="entry name" value="F-box_dom"/>
</dbReference>
<evidence type="ECO:0000256" key="2">
    <source>
        <dbReference type="ARBA" id="ARBA00022737"/>
    </source>
</evidence>
<dbReference type="SMART" id="SM00256">
    <property type="entry name" value="FBOX"/>
    <property type="match status" value="1"/>
</dbReference>
<dbReference type="PANTHER" id="PTHR22847">
    <property type="entry name" value="WD40 REPEAT PROTEIN"/>
    <property type="match status" value="1"/>
</dbReference>
<feature type="repeat" description="WD" evidence="3">
    <location>
        <begin position="574"/>
        <end position="612"/>
    </location>
</feature>
<feature type="repeat" description="WD" evidence="3">
    <location>
        <begin position="492"/>
        <end position="533"/>
    </location>
</feature>
<dbReference type="InterPro" id="IPR036047">
    <property type="entry name" value="F-box-like_dom_sf"/>
</dbReference>
<dbReference type="Pfam" id="PF12937">
    <property type="entry name" value="F-box-like"/>
    <property type="match status" value="1"/>
</dbReference>
<dbReference type="InterPro" id="IPR015943">
    <property type="entry name" value="WD40/YVTN_repeat-like_dom_sf"/>
</dbReference>
<evidence type="ECO:0000256" key="1">
    <source>
        <dbReference type="ARBA" id="ARBA00022574"/>
    </source>
</evidence>
<feature type="repeat" description="WD" evidence="3">
    <location>
        <begin position="452"/>
        <end position="491"/>
    </location>
</feature>
<dbReference type="SMART" id="SM00320">
    <property type="entry name" value="WD40"/>
    <property type="match status" value="7"/>
</dbReference>
<dbReference type="PROSITE" id="PS50181">
    <property type="entry name" value="FBOX"/>
    <property type="match status" value="1"/>
</dbReference>
<evidence type="ECO:0000256" key="4">
    <source>
        <dbReference type="SAM" id="MobiDB-lite"/>
    </source>
</evidence>
<dbReference type="PROSITE" id="PS00678">
    <property type="entry name" value="WD_REPEATS_1"/>
    <property type="match status" value="3"/>
</dbReference>